<dbReference type="InterPro" id="IPR006016">
    <property type="entry name" value="UspA"/>
</dbReference>
<dbReference type="SUPFAM" id="SSF54913">
    <property type="entry name" value="GlnB-like"/>
    <property type="match status" value="1"/>
</dbReference>
<dbReference type="Gene3D" id="3.40.50.620">
    <property type="entry name" value="HUPs"/>
    <property type="match status" value="2"/>
</dbReference>
<dbReference type="InterPro" id="IPR014729">
    <property type="entry name" value="Rossmann-like_a/b/a_fold"/>
</dbReference>
<evidence type="ECO:0000256" key="1">
    <source>
        <dbReference type="ARBA" id="ARBA00008791"/>
    </source>
</evidence>
<gene>
    <name evidence="4" type="ORF">CLV93_11368</name>
    <name evidence="3" type="ORF">JCM18694_26730</name>
</gene>
<dbReference type="PANTHER" id="PTHR46268">
    <property type="entry name" value="STRESS RESPONSE PROTEIN NHAX"/>
    <property type="match status" value="1"/>
</dbReference>
<evidence type="ECO:0000313" key="3">
    <source>
        <dbReference type="EMBL" id="GET22427.1"/>
    </source>
</evidence>
<sequence length="376" mass="42813">MTDKLVTVARFSYLHRAYLMKGWLDSAGIESCILNQGLRYAIRSEAQNRVELQVREGDVEKALEIIDQVNEKYGPEFQEPDDMVSAIRRILVPIDFSSFALNAAKYAVHVAKQKKAELVLVHAFFNPIVSPWGYDNTYIYPSSVTDALHEIEEHATRGMTKFVSDLRAYMEEKDLLDITLTTRLVGGIAEETILELADSENFDLIILGAKGKSRSDYWYGSVTAKIIQKAKIPVLAIPEKSTYKDEMFKRIMYATNFDKSDGPAIRMLLNIARPLDVHVHVVHIDTSGENPFANYDLNHFKEKYAGIPEDVPMDFDMIKNDNQVKGIEQYIKDKEIDIISLTTHKRNLITSILKPSVARELLFHTTIPLLVFHSKD</sequence>
<proteinExistence type="inferred from homology"/>
<organism evidence="4 5">
    <name type="scientific">Prolixibacter denitrificans</name>
    <dbReference type="NCBI Taxonomy" id="1541063"/>
    <lineage>
        <taxon>Bacteria</taxon>
        <taxon>Pseudomonadati</taxon>
        <taxon>Bacteroidota</taxon>
        <taxon>Bacteroidia</taxon>
        <taxon>Marinilabiliales</taxon>
        <taxon>Prolixibacteraceae</taxon>
        <taxon>Prolixibacter</taxon>
    </lineage>
</organism>
<keyword evidence="6" id="KW-1185">Reference proteome</keyword>
<protein>
    <submittedName>
        <fullName evidence="4">Nucleotide-binding universal stress UspA family protein</fullName>
    </submittedName>
    <submittedName>
        <fullName evidence="3">Universal stress protein</fullName>
    </submittedName>
</protein>
<comment type="similarity">
    <text evidence="1">Belongs to the universal stress protein A family.</text>
</comment>
<dbReference type="PRINTS" id="PR01438">
    <property type="entry name" value="UNVRSLSTRESS"/>
</dbReference>
<dbReference type="RefSeq" id="WP_106543635.1">
    <property type="nucleotide sequence ID" value="NZ_BLAU01000001.1"/>
</dbReference>
<reference evidence="3 6" key="2">
    <citation type="submission" date="2019-10" db="EMBL/GenBank/DDBJ databases">
        <title>Prolixibacter strains distinguished by the presence of nitrate reductase genes were adept at nitrate-dependent anaerobic corrosion of metallic iron and carbon steel.</title>
        <authorList>
            <person name="Iino T."/>
            <person name="Shono N."/>
            <person name="Ito K."/>
            <person name="Nakamura R."/>
            <person name="Sueoka K."/>
            <person name="Harayama S."/>
            <person name="Ohkuma M."/>
        </authorList>
    </citation>
    <scope>NUCLEOTIDE SEQUENCE [LARGE SCALE GENOMIC DNA]</scope>
    <source>
        <strain evidence="3 6">MIC1-1</strain>
    </source>
</reference>
<evidence type="ECO:0000313" key="4">
    <source>
        <dbReference type="EMBL" id="PSK80774.1"/>
    </source>
</evidence>
<comment type="caution">
    <text evidence="4">The sequence shown here is derived from an EMBL/GenBank/DDBJ whole genome shotgun (WGS) entry which is preliminary data.</text>
</comment>
<accession>A0A2P8C743</accession>
<dbReference type="CDD" id="cd00293">
    <property type="entry name" value="USP-like"/>
    <property type="match status" value="2"/>
</dbReference>
<evidence type="ECO:0000313" key="6">
    <source>
        <dbReference type="Proteomes" id="UP000396862"/>
    </source>
</evidence>
<dbReference type="SUPFAM" id="SSF52402">
    <property type="entry name" value="Adenine nucleotide alpha hydrolases-like"/>
    <property type="match status" value="2"/>
</dbReference>
<feature type="domain" description="UspA" evidence="2">
    <location>
        <begin position="87"/>
        <end position="238"/>
    </location>
</feature>
<dbReference type="InterPro" id="IPR011322">
    <property type="entry name" value="N-reg_PII-like_a/b"/>
</dbReference>
<evidence type="ECO:0000313" key="5">
    <source>
        <dbReference type="Proteomes" id="UP000240621"/>
    </source>
</evidence>
<dbReference type="Proteomes" id="UP000396862">
    <property type="component" value="Unassembled WGS sequence"/>
</dbReference>
<dbReference type="OrthoDB" id="9788959at2"/>
<dbReference type="InterPro" id="IPR006015">
    <property type="entry name" value="Universal_stress_UspA"/>
</dbReference>
<evidence type="ECO:0000259" key="2">
    <source>
        <dbReference type="Pfam" id="PF00582"/>
    </source>
</evidence>
<dbReference type="Proteomes" id="UP000240621">
    <property type="component" value="Unassembled WGS sequence"/>
</dbReference>
<dbReference type="EMBL" id="PYGC01000013">
    <property type="protein sequence ID" value="PSK80774.1"/>
    <property type="molecule type" value="Genomic_DNA"/>
</dbReference>
<dbReference type="Pfam" id="PF00582">
    <property type="entry name" value="Usp"/>
    <property type="match status" value="2"/>
</dbReference>
<dbReference type="AlphaFoldDB" id="A0A2P8C743"/>
<reference evidence="4 5" key="1">
    <citation type="submission" date="2018-03" db="EMBL/GenBank/DDBJ databases">
        <title>Genomic Encyclopedia of Archaeal and Bacterial Type Strains, Phase II (KMG-II): from individual species to whole genera.</title>
        <authorList>
            <person name="Goeker M."/>
        </authorList>
    </citation>
    <scope>NUCLEOTIDE SEQUENCE [LARGE SCALE GENOMIC DNA]</scope>
    <source>
        <strain evidence="4 5">DSM 27267</strain>
    </source>
</reference>
<feature type="domain" description="UspA" evidence="2">
    <location>
        <begin position="247"/>
        <end position="373"/>
    </location>
</feature>
<name>A0A2P8C743_9BACT</name>
<dbReference type="EMBL" id="BLAU01000001">
    <property type="protein sequence ID" value="GET22427.1"/>
    <property type="molecule type" value="Genomic_DNA"/>
</dbReference>
<dbReference type="PANTHER" id="PTHR46268:SF6">
    <property type="entry name" value="UNIVERSAL STRESS PROTEIN UP12"/>
    <property type="match status" value="1"/>
</dbReference>